<accession>A0A6J7WYF0</accession>
<sequence>MASPSTRQGMIDYCLRALGAPVIEINVDDDQVEDRIDEAFQFYRDYHYDAVEMVYLKEQITASTLTLNTNNAASFTVGEKITGSTSGAVTFVHQNKDVNEIYTKNTNGTFVANETVTGSISGTTATVTSMELGNFDNRYVTLNDSVLSVVRTLPLSSRSNGISFFDAKYQLMLNNIQSLTNTDIQYYTMLKMHINLINDLMTGQKPVRFNRHMNRLYIDLTWGDGGDLAIGDYVIIEAYRTLDPNTYTDVYNDYFLLAYATALIKRQWGINLKKFEGVQLPGGVTMNGQKIFDEAMEEIAKLKEDAKSEWQLPVDFFVG</sequence>
<proteinExistence type="predicted"/>
<organism evidence="1">
    <name type="scientific">uncultured Caudovirales phage</name>
    <dbReference type="NCBI Taxonomy" id="2100421"/>
    <lineage>
        <taxon>Viruses</taxon>
        <taxon>Duplodnaviria</taxon>
        <taxon>Heunggongvirae</taxon>
        <taxon>Uroviricota</taxon>
        <taxon>Caudoviricetes</taxon>
        <taxon>Peduoviridae</taxon>
        <taxon>Maltschvirus</taxon>
        <taxon>Maltschvirus maltsch</taxon>
    </lineage>
</organism>
<dbReference type="EMBL" id="LR798294">
    <property type="protein sequence ID" value="CAB5221915.1"/>
    <property type="molecule type" value="Genomic_DNA"/>
</dbReference>
<protein>
    <submittedName>
        <fullName evidence="1">Neck protein</fullName>
    </submittedName>
</protein>
<reference evidence="1" key="1">
    <citation type="submission" date="2020-05" db="EMBL/GenBank/DDBJ databases">
        <authorList>
            <person name="Chiriac C."/>
            <person name="Salcher M."/>
            <person name="Ghai R."/>
            <person name="Kavagutti S V."/>
        </authorList>
    </citation>
    <scope>NUCLEOTIDE SEQUENCE</scope>
</reference>
<evidence type="ECO:0000313" key="1">
    <source>
        <dbReference type="EMBL" id="CAB5221915.1"/>
    </source>
</evidence>
<name>A0A6J7WYF0_9CAUD</name>
<gene>
    <name evidence="1" type="ORF">UFOVP242_138</name>
</gene>